<accession>A0A1W1UW36</accession>
<dbReference type="InterPro" id="IPR000515">
    <property type="entry name" value="MetI-like"/>
</dbReference>
<protein>
    <submittedName>
        <fullName evidence="10">Peptide/nickel transport system permease protein</fullName>
    </submittedName>
</protein>
<evidence type="ECO:0000313" key="11">
    <source>
        <dbReference type="Proteomes" id="UP000192582"/>
    </source>
</evidence>
<evidence type="ECO:0000259" key="9">
    <source>
        <dbReference type="PROSITE" id="PS50928"/>
    </source>
</evidence>
<evidence type="ECO:0000256" key="7">
    <source>
        <dbReference type="RuleBase" id="RU363032"/>
    </source>
</evidence>
<dbReference type="Gene3D" id="1.10.3720.10">
    <property type="entry name" value="MetI-like"/>
    <property type="match status" value="1"/>
</dbReference>
<evidence type="ECO:0000256" key="5">
    <source>
        <dbReference type="ARBA" id="ARBA00022989"/>
    </source>
</evidence>
<keyword evidence="2 7" id="KW-0813">Transport</keyword>
<reference evidence="10 11" key="1">
    <citation type="submission" date="2017-04" db="EMBL/GenBank/DDBJ databases">
        <authorList>
            <person name="Afonso C.L."/>
            <person name="Miller P.J."/>
            <person name="Scott M.A."/>
            <person name="Spackman E."/>
            <person name="Goraichik I."/>
            <person name="Dimitrov K.M."/>
            <person name="Suarez D.L."/>
            <person name="Swayne D.E."/>
        </authorList>
    </citation>
    <scope>NUCLEOTIDE SEQUENCE [LARGE SCALE GENOMIC DNA]</scope>
    <source>
        <strain evidence="10 11">KR-140</strain>
    </source>
</reference>
<keyword evidence="11" id="KW-1185">Reference proteome</keyword>
<dbReference type="InterPro" id="IPR050366">
    <property type="entry name" value="BP-dependent_transpt_permease"/>
</dbReference>
<dbReference type="RefSeq" id="WP_212648308.1">
    <property type="nucleotide sequence ID" value="NZ_FWWU01000008.1"/>
</dbReference>
<evidence type="ECO:0000313" key="10">
    <source>
        <dbReference type="EMBL" id="SMB85260.1"/>
    </source>
</evidence>
<evidence type="ECO:0000256" key="6">
    <source>
        <dbReference type="ARBA" id="ARBA00023136"/>
    </source>
</evidence>
<dbReference type="AlphaFoldDB" id="A0A1W1UW36"/>
<gene>
    <name evidence="10" type="ORF">SAMN00790413_03332</name>
</gene>
<feature type="transmembrane region" description="Helical" evidence="7">
    <location>
        <begin position="12"/>
        <end position="32"/>
    </location>
</feature>
<keyword evidence="4 7" id="KW-0812">Transmembrane</keyword>
<dbReference type="GO" id="GO:0055085">
    <property type="term" value="P:transmembrane transport"/>
    <property type="evidence" value="ECO:0007669"/>
    <property type="project" value="InterPro"/>
</dbReference>
<evidence type="ECO:0000256" key="4">
    <source>
        <dbReference type="ARBA" id="ARBA00022692"/>
    </source>
</evidence>
<keyword evidence="3" id="KW-1003">Cell membrane</keyword>
<feature type="domain" description="ABC transmembrane type-1" evidence="9">
    <location>
        <begin position="72"/>
        <end position="261"/>
    </location>
</feature>
<dbReference type="SUPFAM" id="SSF161098">
    <property type="entry name" value="MetI-like"/>
    <property type="match status" value="1"/>
</dbReference>
<evidence type="ECO:0000256" key="2">
    <source>
        <dbReference type="ARBA" id="ARBA00022448"/>
    </source>
</evidence>
<dbReference type="EMBL" id="FWWU01000008">
    <property type="protein sequence ID" value="SMB85260.1"/>
    <property type="molecule type" value="Genomic_DNA"/>
</dbReference>
<evidence type="ECO:0000256" key="1">
    <source>
        <dbReference type="ARBA" id="ARBA00004651"/>
    </source>
</evidence>
<dbReference type="PANTHER" id="PTHR43386">
    <property type="entry name" value="OLIGOPEPTIDE TRANSPORT SYSTEM PERMEASE PROTEIN APPC"/>
    <property type="match status" value="1"/>
</dbReference>
<feature type="region of interest" description="Disordered" evidence="8">
    <location>
        <begin position="275"/>
        <end position="301"/>
    </location>
</feature>
<keyword evidence="6 7" id="KW-0472">Membrane</keyword>
<dbReference type="PANTHER" id="PTHR43386:SF1">
    <property type="entry name" value="D,D-DIPEPTIDE TRANSPORT SYSTEM PERMEASE PROTEIN DDPC-RELATED"/>
    <property type="match status" value="1"/>
</dbReference>
<dbReference type="PROSITE" id="PS50928">
    <property type="entry name" value="ABC_TM1"/>
    <property type="match status" value="1"/>
</dbReference>
<comment type="subcellular location">
    <subcellularLocation>
        <location evidence="1 7">Cell membrane</location>
        <topology evidence="1 7">Multi-pass membrane protein</topology>
    </subcellularLocation>
</comment>
<feature type="transmembrane region" description="Helical" evidence="7">
    <location>
        <begin position="135"/>
        <end position="154"/>
    </location>
</feature>
<dbReference type="Proteomes" id="UP000192582">
    <property type="component" value="Unassembled WGS sequence"/>
</dbReference>
<organism evidence="10 11">
    <name type="scientific">Deinococcus hopiensis KR-140</name>
    <dbReference type="NCBI Taxonomy" id="695939"/>
    <lineage>
        <taxon>Bacteria</taxon>
        <taxon>Thermotogati</taxon>
        <taxon>Deinococcota</taxon>
        <taxon>Deinococci</taxon>
        <taxon>Deinococcales</taxon>
        <taxon>Deinococcaceae</taxon>
        <taxon>Deinococcus</taxon>
    </lineage>
</organism>
<dbReference type="Pfam" id="PF00528">
    <property type="entry name" value="BPD_transp_1"/>
    <property type="match status" value="1"/>
</dbReference>
<dbReference type="InterPro" id="IPR035906">
    <property type="entry name" value="MetI-like_sf"/>
</dbReference>
<evidence type="ECO:0000256" key="3">
    <source>
        <dbReference type="ARBA" id="ARBA00022475"/>
    </source>
</evidence>
<sequence>MNAAPRRLQLPARLALAFLIVLAVLALLSLMWTPFAPDEADPYRRWLGPSWPHLLGTDGTGRDILSRLLVGTRTTLLVAMLSGVVAGAVGLGLGVLTALGPRPARRISRSVLDVLIAFPTLLTAMMLASTFGSSLGTVIAAVGASLGVSVARVLRTELVRVASAEYVLAARAAGVSAGRSFWTHVLPNVSPVLTVQLSNAMAIAVLAEAGLSYLGYGASPATPSWGRLLSETQAYLDVHPLTVVWPGLAVTLTVLSFSLLGDALRDWSDPRARYGRPARPRDLTLTGMPNGAGPDTERVNA</sequence>
<dbReference type="GO" id="GO:0005886">
    <property type="term" value="C:plasma membrane"/>
    <property type="evidence" value="ECO:0007669"/>
    <property type="project" value="UniProtKB-SubCell"/>
</dbReference>
<comment type="similarity">
    <text evidence="7">Belongs to the binding-protein-dependent transport system permease family.</text>
</comment>
<feature type="transmembrane region" description="Helical" evidence="7">
    <location>
        <begin position="76"/>
        <end position="99"/>
    </location>
</feature>
<feature type="transmembrane region" description="Helical" evidence="7">
    <location>
        <begin position="111"/>
        <end position="129"/>
    </location>
</feature>
<keyword evidence="5 7" id="KW-1133">Transmembrane helix</keyword>
<name>A0A1W1UW36_9DEIO</name>
<proteinExistence type="inferred from homology"/>
<dbReference type="STRING" id="695939.SAMN00790413_03332"/>
<evidence type="ECO:0000256" key="8">
    <source>
        <dbReference type="SAM" id="MobiDB-lite"/>
    </source>
</evidence>
<dbReference type="CDD" id="cd06261">
    <property type="entry name" value="TM_PBP2"/>
    <property type="match status" value="1"/>
</dbReference>